<dbReference type="OrthoDB" id="2426556at2759"/>
<dbReference type="AlphaFoldDB" id="A0A9N9BWH1"/>
<protein>
    <submittedName>
        <fullName evidence="1">8012_t:CDS:1</fullName>
    </submittedName>
</protein>
<gene>
    <name evidence="1" type="ORF">DEBURN_LOCUS8688</name>
</gene>
<keyword evidence="2" id="KW-1185">Reference proteome</keyword>
<dbReference type="EMBL" id="CAJVPK010001359">
    <property type="protein sequence ID" value="CAG8583486.1"/>
    <property type="molecule type" value="Genomic_DNA"/>
</dbReference>
<evidence type="ECO:0000313" key="2">
    <source>
        <dbReference type="Proteomes" id="UP000789706"/>
    </source>
</evidence>
<evidence type="ECO:0000313" key="1">
    <source>
        <dbReference type="EMBL" id="CAG8583486.1"/>
    </source>
</evidence>
<proteinExistence type="predicted"/>
<dbReference type="Proteomes" id="UP000789706">
    <property type="component" value="Unassembled WGS sequence"/>
</dbReference>
<sequence>MELDKDKDKNSELSDSEYDIAKKKLYIHFKKIKDPYINRIVEEKKFNKGEKIILESQEPIFKTFSFKHETIEIIREDRIGAIIEKRYNKIINQIEDETLQESSWTFV</sequence>
<accession>A0A9N9BWH1</accession>
<comment type="caution">
    <text evidence="1">The sequence shown here is derived from an EMBL/GenBank/DDBJ whole genome shotgun (WGS) entry which is preliminary data.</text>
</comment>
<reference evidence="1" key="1">
    <citation type="submission" date="2021-06" db="EMBL/GenBank/DDBJ databases">
        <authorList>
            <person name="Kallberg Y."/>
            <person name="Tangrot J."/>
            <person name="Rosling A."/>
        </authorList>
    </citation>
    <scope>NUCLEOTIDE SEQUENCE</scope>
    <source>
        <strain evidence="1">AZ414A</strain>
    </source>
</reference>
<organism evidence="1 2">
    <name type="scientific">Diversispora eburnea</name>
    <dbReference type="NCBI Taxonomy" id="1213867"/>
    <lineage>
        <taxon>Eukaryota</taxon>
        <taxon>Fungi</taxon>
        <taxon>Fungi incertae sedis</taxon>
        <taxon>Mucoromycota</taxon>
        <taxon>Glomeromycotina</taxon>
        <taxon>Glomeromycetes</taxon>
        <taxon>Diversisporales</taxon>
        <taxon>Diversisporaceae</taxon>
        <taxon>Diversispora</taxon>
    </lineage>
</organism>
<name>A0A9N9BWH1_9GLOM</name>